<organism evidence="3 4">
    <name type="scientific">Ridgeia piscesae</name>
    <name type="common">Tubeworm</name>
    <dbReference type="NCBI Taxonomy" id="27915"/>
    <lineage>
        <taxon>Eukaryota</taxon>
        <taxon>Metazoa</taxon>
        <taxon>Spiralia</taxon>
        <taxon>Lophotrochozoa</taxon>
        <taxon>Annelida</taxon>
        <taxon>Polychaeta</taxon>
        <taxon>Sedentaria</taxon>
        <taxon>Canalipalpata</taxon>
        <taxon>Sabellida</taxon>
        <taxon>Siboglinidae</taxon>
        <taxon>Ridgeia</taxon>
    </lineage>
</organism>
<evidence type="ECO:0000313" key="4">
    <source>
        <dbReference type="Proteomes" id="UP001209878"/>
    </source>
</evidence>
<comment type="caution">
    <text evidence="3">The sequence shown here is derived from an EMBL/GenBank/DDBJ whole genome shotgun (WGS) entry which is preliminary data.</text>
</comment>
<proteinExistence type="predicted"/>
<dbReference type="Pfam" id="PF23760">
    <property type="entry name" value="Beta-prop_DCAF12"/>
    <property type="match status" value="1"/>
</dbReference>
<feature type="region of interest" description="Disordered" evidence="1">
    <location>
        <begin position="1"/>
        <end position="34"/>
    </location>
</feature>
<feature type="domain" description="DDB1- and CUL4-associated factor 12 beta-propeller" evidence="2">
    <location>
        <begin position="21"/>
        <end position="95"/>
    </location>
</feature>
<evidence type="ECO:0000259" key="2">
    <source>
        <dbReference type="Pfam" id="PF23760"/>
    </source>
</evidence>
<keyword evidence="4" id="KW-1185">Reference proteome</keyword>
<protein>
    <recommendedName>
        <fullName evidence="2">DDB1- and CUL4-associated factor 12 beta-propeller domain-containing protein</fullName>
    </recommendedName>
</protein>
<evidence type="ECO:0000256" key="1">
    <source>
        <dbReference type="SAM" id="MobiDB-lite"/>
    </source>
</evidence>
<dbReference type="Proteomes" id="UP001209878">
    <property type="component" value="Unassembled WGS sequence"/>
</dbReference>
<dbReference type="AlphaFoldDB" id="A0AAD9K1S6"/>
<name>A0AAD9K1S6_RIDPI</name>
<gene>
    <name evidence="3" type="ORF">NP493_1516g00015</name>
</gene>
<accession>A0AAD9K1S6</accession>
<dbReference type="InterPro" id="IPR056151">
    <property type="entry name" value="Beta-prop_DCAF12"/>
</dbReference>
<evidence type="ECO:0000313" key="3">
    <source>
        <dbReference type="EMBL" id="KAK2162538.1"/>
    </source>
</evidence>
<reference evidence="3" key="1">
    <citation type="journal article" date="2023" name="Mol. Biol. Evol.">
        <title>Third-Generation Sequencing Reveals the Adaptive Role of the Epigenome in Three Deep-Sea Polychaetes.</title>
        <authorList>
            <person name="Perez M."/>
            <person name="Aroh O."/>
            <person name="Sun Y."/>
            <person name="Lan Y."/>
            <person name="Juniper S.K."/>
            <person name="Young C.R."/>
            <person name="Angers B."/>
            <person name="Qian P.Y."/>
        </authorList>
    </citation>
    <scope>NUCLEOTIDE SEQUENCE</scope>
    <source>
        <strain evidence="3">R07B-5</strain>
    </source>
</reference>
<dbReference type="EMBL" id="JAODUO010001515">
    <property type="protein sequence ID" value="KAK2162538.1"/>
    <property type="molecule type" value="Genomic_DNA"/>
</dbReference>
<sequence length="95" mass="10458">MSRHVTSRHVTSRHVTSRHVTSRHVTSRHVTSRHVTSRHLIVMDLVSKQMVQIPSLQNSGQSSPADCPCDIHSIAVKFSHSLLATGGENTNDLAV</sequence>